<dbReference type="Gene3D" id="1.20.5.3310">
    <property type="match status" value="1"/>
</dbReference>
<evidence type="ECO:0000256" key="2">
    <source>
        <dbReference type="ARBA" id="ARBA00022448"/>
    </source>
</evidence>
<keyword evidence="10" id="KW-1185">Reference proteome</keyword>
<reference evidence="9" key="1">
    <citation type="submission" date="2021-03" db="EMBL/GenBank/DDBJ databases">
        <title>Actinotalea soli sp. nov., isolated from soil.</title>
        <authorList>
            <person name="Ping W."/>
            <person name="Zhang J."/>
        </authorList>
    </citation>
    <scope>NUCLEOTIDE SEQUENCE</scope>
    <source>
        <strain evidence="9">BY-33</strain>
    </source>
</reference>
<name>A0A939LQ22_9CELL</name>
<evidence type="ECO:0000313" key="9">
    <source>
        <dbReference type="EMBL" id="MBO1751889.1"/>
    </source>
</evidence>
<evidence type="ECO:0000256" key="3">
    <source>
        <dbReference type="ARBA" id="ARBA00022692"/>
    </source>
</evidence>
<evidence type="ECO:0000256" key="1">
    <source>
        <dbReference type="ARBA" id="ARBA00004167"/>
    </source>
</evidence>
<evidence type="ECO:0000256" key="6">
    <source>
        <dbReference type="ARBA" id="ARBA00023010"/>
    </source>
</evidence>
<sequence length="135" mass="14191">MFGINGAELVVLLVVGLLVVGPERLPRYAEQLGTWVRSARGFVGTAKERVAAELGEEAEDVDWASLDPRRYDPRRIVREALLDDPAPPAQPRPWGHGSRSAGAAAAVGAGAAVTAGHPQEEVPSDAGAPFDDEAT</sequence>
<dbReference type="RefSeq" id="WP_208055538.1">
    <property type="nucleotide sequence ID" value="NZ_JAGEMK010000003.1"/>
</dbReference>
<comment type="subcellular location">
    <subcellularLocation>
        <location evidence="1">Membrane</location>
        <topology evidence="1">Single-pass membrane protein</topology>
    </subcellularLocation>
</comment>
<comment type="caution">
    <text evidence="9">The sequence shown here is derived from an EMBL/GenBank/DDBJ whole genome shotgun (WGS) entry which is preliminary data.</text>
</comment>
<accession>A0A939LQ22</accession>
<evidence type="ECO:0000256" key="4">
    <source>
        <dbReference type="ARBA" id="ARBA00022927"/>
    </source>
</evidence>
<keyword evidence="6" id="KW-0811">Translocation</keyword>
<evidence type="ECO:0000256" key="8">
    <source>
        <dbReference type="SAM" id="MobiDB-lite"/>
    </source>
</evidence>
<proteinExistence type="predicted"/>
<dbReference type="AlphaFoldDB" id="A0A939LQ22"/>
<keyword evidence="7" id="KW-0472">Membrane</keyword>
<keyword evidence="2" id="KW-0813">Transport</keyword>
<feature type="region of interest" description="Disordered" evidence="8">
    <location>
        <begin position="82"/>
        <end position="135"/>
    </location>
</feature>
<dbReference type="PRINTS" id="PR01506">
    <property type="entry name" value="TATBPROTEIN"/>
</dbReference>
<dbReference type="Pfam" id="PF02416">
    <property type="entry name" value="TatA_B_E"/>
    <property type="match status" value="1"/>
</dbReference>
<gene>
    <name evidence="9" type="ORF">J4G33_08750</name>
</gene>
<dbReference type="Proteomes" id="UP000664209">
    <property type="component" value="Unassembled WGS sequence"/>
</dbReference>
<keyword evidence="5" id="KW-1133">Transmembrane helix</keyword>
<organism evidence="9 10">
    <name type="scientific">Actinotalea soli</name>
    <dbReference type="NCBI Taxonomy" id="2819234"/>
    <lineage>
        <taxon>Bacteria</taxon>
        <taxon>Bacillati</taxon>
        <taxon>Actinomycetota</taxon>
        <taxon>Actinomycetes</taxon>
        <taxon>Micrococcales</taxon>
        <taxon>Cellulomonadaceae</taxon>
        <taxon>Actinotalea</taxon>
    </lineage>
</organism>
<evidence type="ECO:0000256" key="7">
    <source>
        <dbReference type="ARBA" id="ARBA00023136"/>
    </source>
</evidence>
<protein>
    <submittedName>
        <fullName evidence="9">Twin-arginine translocase TatA/TatE family subunit</fullName>
    </submittedName>
</protein>
<dbReference type="InterPro" id="IPR003369">
    <property type="entry name" value="TatA/B/E"/>
</dbReference>
<feature type="compositionally biased region" description="Low complexity" evidence="8">
    <location>
        <begin position="101"/>
        <end position="116"/>
    </location>
</feature>
<dbReference type="GO" id="GO:0016020">
    <property type="term" value="C:membrane"/>
    <property type="evidence" value="ECO:0007669"/>
    <property type="project" value="UniProtKB-ARBA"/>
</dbReference>
<evidence type="ECO:0000256" key="5">
    <source>
        <dbReference type="ARBA" id="ARBA00022989"/>
    </source>
</evidence>
<keyword evidence="4" id="KW-0653">Protein transport</keyword>
<dbReference type="GO" id="GO:0015031">
    <property type="term" value="P:protein transport"/>
    <property type="evidence" value="ECO:0007669"/>
    <property type="project" value="UniProtKB-KW"/>
</dbReference>
<keyword evidence="3" id="KW-0812">Transmembrane</keyword>
<dbReference type="EMBL" id="JAGEMK010000003">
    <property type="protein sequence ID" value="MBO1751889.1"/>
    <property type="molecule type" value="Genomic_DNA"/>
</dbReference>
<evidence type="ECO:0000313" key="10">
    <source>
        <dbReference type="Proteomes" id="UP000664209"/>
    </source>
</evidence>